<keyword evidence="5" id="KW-1185">Reference proteome</keyword>
<dbReference type="Pfam" id="PF00465">
    <property type="entry name" value="Fe-ADH"/>
    <property type="match status" value="1"/>
</dbReference>
<dbReference type="SUPFAM" id="SSF56796">
    <property type="entry name" value="Dehydroquinate synthase-like"/>
    <property type="match status" value="1"/>
</dbReference>
<dbReference type="PANTHER" id="PTHR11496:SF102">
    <property type="entry name" value="ALCOHOL DEHYDROGENASE 4"/>
    <property type="match status" value="1"/>
</dbReference>
<dbReference type="Proteomes" id="UP000644693">
    <property type="component" value="Unassembled WGS sequence"/>
</dbReference>
<dbReference type="Gene3D" id="1.20.1090.10">
    <property type="entry name" value="Dehydroquinate synthase-like - alpha domain"/>
    <property type="match status" value="1"/>
</dbReference>
<accession>A0A918XIQ3</accession>
<evidence type="ECO:0000256" key="1">
    <source>
        <dbReference type="ARBA" id="ARBA00007358"/>
    </source>
</evidence>
<reference evidence="4" key="2">
    <citation type="submission" date="2020-09" db="EMBL/GenBank/DDBJ databases">
        <authorList>
            <person name="Sun Q."/>
            <person name="Kim S."/>
        </authorList>
    </citation>
    <scope>NUCLEOTIDE SEQUENCE</scope>
    <source>
        <strain evidence="4">KCTC 23430</strain>
    </source>
</reference>
<evidence type="ECO:0000313" key="4">
    <source>
        <dbReference type="EMBL" id="GHD33724.1"/>
    </source>
</evidence>
<evidence type="ECO:0000256" key="2">
    <source>
        <dbReference type="ARBA" id="ARBA00023002"/>
    </source>
</evidence>
<organism evidence="4 5">
    <name type="scientific">Parahalioglobus pacificus</name>
    <dbReference type="NCBI Taxonomy" id="930806"/>
    <lineage>
        <taxon>Bacteria</taxon>
        <taxon>Pseudomonadati</taxon>
        <taxon>Pseudomonadota</taxon>
        <taxon>Gammaproteobacteria</taxon>
        <taxon>Cellvibrionales</taxon>
        <taxon>Halieaceae</taxon>
        <taxon>Parahalioglobus</taxon>
    </lineage>
</organism>
<reference evidence="4" key="1">
    <citation type="journal article" date="2014" name="Int. J. Syst. Evol. Microbiol.">
        <title>Complete genome sequence of Corynebacterium casei LMG S-19264T (=DSM 44701T), isolated from a smear-ripened cheese.</title>
        <authorList>
            <consortium name="US DOE Joint Genome Institute (JGI-PGF)"/>
            <person name="Walter F."/>
            <person name="Albersmeier A."/>
            <person name="Kalinowski J."/>
            <person name="Ruckert C."/>
        </authorList>
    </citation>
    <scope>NUCLEOTIDE SEQUENCE</scope>
    <source>
        <strain evidence="4">KCTC 23430</strain>
    </source>
</reference>
<dbReference type="GO" id="GO:0046872">
    <property type="term" value="F:metal ion binding"/>
    <property type="evidence" value="ECO:0007669"/>
    <property type="project" value="InterPro"/>
</dbReference>
<sequence length="307" mass="34293">MTAELSLDALLARIDESTHVISGPSQADRAHQLFHKPVHSYSDELPENVHLIIAIGGGTVIDNVKRLRMQQRPEATLVAIPTIWGSGAEVSPVMVVDSGSEKTIQLDEALRPDFYVSLPELGSTVGPQMQRFACGDTWSHALEAIISPLATESLKQKLANVIRELSGLSLDHHPEWFELSRLACSYQAEAGVGLVHGIAHTLELPLSARFPDKNWGHARLCSLYLYPVMSFNQERSTKLAETCIRFHIDMDAVQQTLRDLFDASAYQQALPCLREHWMQVLRDPCSRLNSTTVKRNDLEWFEMWGAG</sequence>
<evidence type="ECO:0000313" key="5">
    <source>
        <dbReference type="Proteomes" id="UP000644693"/>
    </source>
</evidence>
<name>A0A918XIQ3_9GAMM</name>
<proteinExistence type="inferred from homology"/>
<protein>
    <recommendedName>
        <fullName evidence="3">Alcohol dehydrogenase iron-type/glycerol dehydrogenase GldA domain-containing protein</fullName>
    </recommendedName>
</protein>
<comment type="caution">
    <text evidence="4">The sequence shown here is derived from an EMBL/GenBank/DDBJ whole genome shotgun (WGS) entry which is preliminary data.</text>
</comment>
<gene>
    <name evidence="4" type="ORF">GCM10007053_18460</name>
</gene>
<dbReference type="AlphaFoldDB" id="A0A918XIQ3"/>
<dbReference type="InterPro" id="IPR001670">
    <property type="entry name" value="ADH_Fe/GldA"/>
</dbReference>
<dbReference type="PANTHER" id="PTHR11496">
    <property type="entry name" value="ALCOHOL DEHYDROGENASE"/>
    <property type="match status" value="1"/>
</dbReference>
<dbReference type="EMBL" id="BMYM01000002">
    <property type="protein sequence ID" value="GHD33724.1"/>
    <property type="molecule type" value="Genomic_DNA"/>
</dbReference>
<keyword evidence="2" id="KW-0560">Oxidoreductase</keyword>
<dbReference type="InterPro" id="IPR039697">
    <property type="entry name" value="Alcohol_dehydrogenase_Fe"/>
</dbReference>
<evidence type="ECO:0000259" key="3">
    <source>
        <dbReference type="Pfam" id="PF00465"/>
    </source>
</evidence>
<dbReference type="Gene3D" id="3.40.50.1970">
    <property type="match status" value="1"/>
</dbReference>
<comment type="similarity">
    <text evidence="1">Belongs to the iron-containing alcohol dehydrogenase family.</text>
</comment>
<feature type="domain" description="Alcohol dehydrogenase iron-type/glycerol dehydrogenase GldA" evidence="3">
    <location>
        <begin position="47"/>
        <end position="116"/>
    </location>
</feature>
<dbReference type="GO" id="GO:0004022">
    <property type="term" value="F:alcohol dehydrogenase (NAD+) activity"/>
    <property type="evidence" value="ECO:0007669"/>
    <property type="project" value="TreeGrafter"/>
</dbReference>
<dbReference type="RefSeq" id="WP_189477519.1">
    <property type="nucleotide sequence ID" value="NZ_BMYM01000002.1"/>
</dbReference>